<evidence type="ECO:0000256" key="3">
    <source>
        <dbReference type="ARBA" id="ARBA00006205"/>
    </source>
</evidence>
<comment type="similarity">
    <text evidence="3">Belongs to the CobB/CobQ family. CobQ subfamily.</text>
</comment>
<evidence type="ECO:0000256" key="7">
    <source>
        <dbReference type="ARBA" id="ARBA00022840"/>
    </source>
</evidence>
<evidence type="ECO:0000256" key="8">
    <source>
        <dbReference type="ARBA" id="ARBA00022842"/>
    </source>
</evidence>
<gene>
    <name evidence="12" type="ORF">AACH00_08620</name>
</gene>
<dbReference type="Gene3D" id="3.40.50.880">
    <property type="match status" value="1"/>
</dbReference>
<keyword evidence="8" id="KW-0460">Magnesium</keyword>
<dbReference type="Proteomes" id="UP001379945">
    <property type="component" value="Unassembled WGS sequence"/>
</dbReference>
<feature type="domain" description="CobB/CobQ-like glutamine amidotransferase" evidence="11">
    <location>
        <begin position="248"/>
        <end position="438"/>
    </location>
</feature>
<keyword evidence="9" id="KW-0315">Glutamine amidotransferase</keyword>
<dbReference type="RefSeq" id="WP_341398692.1">
    <property type="nucleotide sequence ID" value="NZ_JBBUTI010000005.1"/>
</dbReference>
<dbReference type="EMBL" id="JBBUTI010000005">
    <property type="protein sequence ID" value="MEK8046404.1"/>
    <property type="molecule type" value="Genomic_DNA"/>
</dbReference>
<dbReference type="PANTHER" id="PTHR43873:SF1">
    <property type="entry name" value="COBYRINATE A,C-DIAMIDE SYNTHASE"/>
    <property type="match status" value="1"/>
</dbReference>
<keyword evidence="4" id="KW-0169">Cobalamin biosynthesis</keyword>
<dbReference type="Gene3D" id="3.40.50.300">
    <property type="entry name" value="P-loop containing nucleotide triphosphate hydrolases"/>
    <property type="match status" value="1"/>
</dbReference>
<dbReference type="PROSITE" id="PS51274">
    <property type="entry name" value="GATASE_COBBQ"/>
    <property type="match status" value="1"/>
</dbReference>
<evidence type="ECO:0000256" key="2">
    <source>
        <dbReference type="ARBA" id="ARBA00004953"/>
    </source>
</evidence>
<organism evidence="12 13">
    <name type="scientific">Ideonella margarita</name>
    <dbReference type="NCBI Taxonomy" id="2984191"/>
    <lineage>
        <taxon>Bacteria</taxon>
        <taxon>Pseudomonadati</taxon>
        <taxon>Pseudomonadota</taxon>
        <taxon>Betaproteobacteria</taxon>
        <taxon>Burkholderiales</taxon>
        <taxon>Sphaerotilaceae</taxon>
        <taxon>Ideonella</taxon>
    </lineage>
</organism>
<evidence type="ECO:0000259" key="11">
    <source>
        <dbReference type="Pfam" id="PF07685"/>
    </source>
</evidence>
<evidence type="ECO:0000256" key="5">
    <source>
        <dbReference type="ARBA" id="ARBA00022598"/>
    </source>
</evidence>
<evidence type="ECO:0000256" key="6">
    <source>
        <dbReference type="ARBA" id="ARBA00022741"/>
    </source>
</evidence>
<reference evidence="12 13" key="1">
    <citation type="submission" date="2024-04" db="EMBL/GenBank/DDBJ databases">
        <title>Novel species of the genus Ideonella isolated from streams.</title>
        <authorList>
            <person name="Lu H."/>
        </authorList>
    </citation>
    <scope>NUCLEOTIDE SEQUENCE [LARGE SCALE GENOMIC DNA]</scope>
    <source>
        <strain evidence="12 13">LYT19W</strain>
    </source>
</reference>
<proteinExistence type="inferred from homology"/>
<dbReference type="Pfam" id="PF01656">
    <property type="entry name" value="CbiA"/>
    <property type="match status" value="1"/>
</dbReference>
<dbReference type="InterPro" id="IPR002586">
    <property type="entry name" value="CobQ/CobB/MinD/ParA_Nub-bd_dom"/>
</dbReference>
<keyword evidence="6" id="KW-0547">Nucleotide-binding</keyword>
<comment type="caution">
    <text evidence="12">The sequence shown here is derived from an EMBL/GenBank/DDBJ whole genome shotgun (WGS) entry which is preliminary data.</text>
</comment>
<comment type="cofactor">
    <cofactor evidence="1">
        <name>Mg(2+)</name>
        <dbReference type="ChEBI" id="CHEBI:18420"/>
    </cofactor>
</comment>
<dbReference type="PANTHER" id="PTHR43873">
    <property type="entry name" value="COBYRINATE A,C-DIAMIDE SYNTHASE"/>
    <property type="match status" value="1"/>
</dbReference>
<dbReference type="NCBIfam" id="NF002204">
    <property type="entry name" value="PRK01077.1"/>
    <property type="match status" value="1"/>
</dbReference>
<evidence type="ECO:0000256" key="1">
    <source>
        <dbReference type="ARBA" id="ARBA00001946"/>
    </source>
</evidence>
<dbReference type="SUPFAM" id="SSF52540">
    <property type="entry name" value="P-loop containing nucleoside triphosphate hydrolases"/>
    <property type="match status" value="1"/>
</dbReference>
<protein>
    <submittedName>
        <fullName evidence="12">Cobyrinate a,c-diamide synthase</fullName>
    </submittedName>
</protein>
<evidence type="ECO:0000259" key="10">
    <source>
        <dbReference type="Pfam" id="PF01656"/>
    </source>
</evidence>
<keyword evidence="13" id="KW-1185">Reference proteome</keyword>
<name>A0ABU9C3G3_9BURK</name>
<evidence type="ECO:0000256" key="4">
    <source>
        <dbReference type="ARBA" id="ARBA00022573"/>
    </source>
</evidence>
<dbReference type="InterPro" id="IPR027417">
    <property type="entry name" value="P-loop_NTPase"/>
</dbReference>
<evidence type="ECO:0000313" key="13">
    <source>
        <dbReference type="Proteomes" id="UP001379945"/>
    </source>
</evidence>
<keyword evidence="5" id="KW-0436">Ligase</keyword>
<dbReference type="InterPro" id="IPR004484">
    <property type="entry name" value="CbiA/CobB_synth"/>
</dbReference>
<accession>A0ABU9C3G3</accession>
<sequence>MSAVVVMLSGLASGQGKTSVTAALALAVRARGRRVVVFKLGPDFIDPMVLERASGGPVFNLDDRMVGLAESRHRVVQAAAQADLVLIEGAMGLYDGPPSSASLARALGVPVVVLVDAGSMAQTFGAVVHGLASYGAARGEPVTVLGAVANRVASAGHAAMLLESLPPGCPLLAAVPRVATTLPERHLGLSSEAVAQVDEALQALAQAMQTPPNSDCIDRLLALPAWQPPAASGDAVWPAPPATLAGRRIAVARDAAFRFIYPANLACLEAMGASIEFFSPLNDEPVPASAHALWLPGGYPELFAEQLAAAGQWRASVQAWVAEGRPVLAECGGMMALADGLTLVNGQRHAMAGVLVGEVRMQTRLAALGVQTMQPGAQTEALHPAMRGHTFHFSTMSTPLQPTGQCQRLDGSAGEPWWRFGPTGKGVASYFHAYFPSSPMHTAALLGAAP</sequence>
<dbReference type="SUPFAM" id="SSF52317">
    <property type="entry name" value="Class I glutamine amidotransferase-like"/>
    <property type="match status" value="1"/>
</dbReference>
<evidence type="ECO:0000313" key="12">
    <source>
        <dbReference type="EMBL" id="MEK8046404.1"/>
    </source>
</evidence>
<comment type="pathway">
    <text evidence="2">Cofactor biosynthesis; adenosylcobalamin biosynthesis.</text>
</comment>
<dbReference type="InterPro" id="IPR011698">
    <property type="entry name" value="GATase_3"/>
</dbReference>
<evidence type="ECO:0000256" key="9">
    <source>
        <dbReference type="ARBA" id="ARBA00022962"/>
    </source>
</evidence>
<feature type="domain" description="CobQ/CobB/MinD/ParA nucleotide binding" evidence="10">
    <location>
        <begin position="7"/>
        <end position="179"/>
    </location>
</feature>
<keyword evidence="7" id="KW-0067">ATP-binding</keyword>
<dbReference type="Pfam" id="PF07685">
    <property type="entry name" value="GATase_3"/>
    <property type="match status" value="1"/>
</dbReference>
<dbReference type="InterPro" id="IPR029062">
    <property type="entry name" value="Class_I_gatase-like"/>
</dbReference>